<evidence type="ECO:0000313" key="3">
    <source>
        <dbReference type="EMBL" id="MDO5968777.1"/>
    </source>
</evidence>
<name>A0ABT8W6M9_9FLAO</name>
<proteinExistence type="predicted"/>
<sequence>MAFSQVTVESSNEENDITKSNLFKFYPNPVEDELFIIGSNKIKSIEFIDVLGKRVAIHHFNKSIIKMDVSQLKSGIYLIQATDENGKQETQKLVVK</sequence>
<comment type="caution">
    <text evidence="3">The sequence shown here is derived from an EMBL/GenBank/DDBJ whole genome shotgun (WGS) entry which is preliminary data.</text>
</comment>
<organism evidence="3 4">
    <name type="scientific">Flavivirga aquimarina</name>
    <dbReference type="NCBI Taxonomy" id="2027862"/>
    <lineage>
        <taxon>Bacteria</taxon>
        <taxon>Pseudomonadati</taxon>
        <taxon>Bacteroidota</taxon>
        <taxon>Flavobacteriia</taxon>
        <taxon>Flavobacteriales</taxon>
        <taxon>Flavobacteriaceae</taxon>
        <taxon>Flavivirga</taxon>
    </lineage>
</organism>
<dbReference type="Pfam" id="PF18962">
    <property type="entry name" value="Por_Secre_tail"/>
    <property type="match status" value="1"/>
</dbReference>
<dbReference type="RefSeq" id="WP_303276458.1">
    <property type="nucleotide sequence ID" value="NZ_JAUOEK010000051.1"/>
</dbReference>
<evidence type="ECO:0000256" key="1">
    <source>
        <dbReference type="ARBA" id="ARBA00022729"/>
    </source>
</evidence>
<evidence type="ECO:0000313" key="4">
    <source>
        <dbReference type="Proteomes" id="UP001176883"/>
    </source>
</evidence>
<dbReference type="EMBL" id="JAUOEK010000051">
    <property type="protein sequence ID" value="MDO5968777.1"/>
    <property type="molecule type" value="Genomic_DNA"/>
</dbReference>
<keyword evidence="1" id="KW-0732">Signal</keyword>
<dbReference type="InterPro" id="IPR026444">
    <property type="entry name" value="Secre_tail"/>
</dbReference>
<evidence type="ECO:0000259" key="2">
    <source>
        <dbReference type="Pfam" id="PF18962"/>
    </source>
</evidence>
<keyword evidence="4" id="KW-1185">Reference proteome</keyword>
<dbReference type="Proteomes" id="UP001176883">
    <property type="component" value="Unassembled WGS sequence"/>
</dbReference>
<reference evidence="3" key="1">
    <citation type="submission" date="2023-07" db="EMBL/GenBank/DDBJ databases">
        <title>Two novel species in the genus Flavivirga.</title>
        <authorList>
            <person name="Kwon K."/>
        </authorList>
    </citation>
    <scope>NUCLEOTIDE SEQUENCE</scope>
    <source>
        <strain evidence="3">KCTC 52353</strain>
    </source>
</reference>
<protein>
    <submittedName>
        <fullName evidence="3">T9SS type A sorting domain-containing protein</fullName>
    </submittedName>
</protein>
<dbReference type="NCBIfam" id="TIGR04183">
    <property type="entry name" value="Por_Secre_tail"/>
    <property type="match status" value="1"/>
</dbReference>
<feature type="domain" description="Secretion system C-terminal sorting" evidence="2">
    <location>
        <begin position="26"/>
        <end position="95"/>
    </location>
</feature>
<gene>
    <name evidence="3" type="ORF">Q4Q35_03075</name>
</gene>
<accession>A0ABT8W6M9</accession>